<keyword evidence="5" id="KW-0472">Membrane</keyword>
<dbReference type="GO" id="GO:0031177">
    <property type="term" value="F:phosphopantetheine binding"/>
    <property type="evidence" value="ECO:0007669"/>
    <property type="project" value="TreeGrafter"/>
</dbReference>
<keyword evidence="5" id="KW-0812">Transmembrane</keyword>
<dbReference type="Proteomes" id="UP000758603">
    <property type="component" value="Unassembled WGS sequence"/>
</dbReference>
<dbReference type="PROSITE" id="PS50075">
    <property type="entry name" value="CARRIER"/>
    <property type="match status" value="1"/>
</dbReference>
<dbReference type="InterPro" id="IPR045851">
    <property type="entry name" value="AMP-bd_C_sf"/>
</dbReference>
<dbReference type="PANTHER" id="PTHR45527">
    <property type="entry name" value="NONRIBOSOMAL PEPTIDE SYNTHETASE"/>
    <property type="match status" value="1"/>
</dbReference>
<dbReference type="GeneID" id="70129767"/>
<dbReference type="GO" id="GO:0044550">
    <property type="term" value="P:secondary metabolite biosynthetic process"/>
    <property type="evidence" value="ECO:0007669"/>
    <property type="project" value="TreeGrafter"/>
</dbReference>
<reference evidence="7" key="1">
    <citation type="journal article" date="2021" name="Nat. Commun.">
        <title>Genetic determinants of endophytism in the Arabidopsis root mycobiome.</title>
        <authorList>
            <person name="Mesny F."/>
            <person name="Miyauchi S."/>
            <person name="Thiergart T."/>
            <person name="Pickel B."/>
            <person name="Atanasova L."/>
            <person name="Karlsson M."/>
            <person name="Huettel B."/>
            <person name="Barry K.W."/>
            <person name="Haridas S."/>
            <person name="Chen C."/>
            <person name="Bauer D."/>
            <person name="Andreopoulos W."/>
            <person name="Pangilinan J."/>
            <person name="LaButti K."/>
            <person name="Riley R."/>
            <person name="Lipzen A."/>
            <person name="Clum A."/>
            <person name="Drula E."/>
            <person name="Henrissat B."/>
            <person name="Kohler A."/>
            <person name="Grigoriev I.V."/>
            <person name="Martin F.M."/>
            <person name="Hacquard S."/>
        </authorList>
    </citation>
    <scope>NUCLEOTIDE SEQUENCE</scope>
    <source>
        <strain evidence="7">MPI-SDFR-AT-0073</strain>
    </source>
</reference>
<dbReference type="GO" id="GO:0016874">
    <property type="term" value="F:ligase activity"/>
    <property type="evidence" value="ECO:0007669"/>
    <property type="project" value="UniProtKB-KW"/>
</dbReference>
<gene>
    <name evidence="7" type="ORF">BKA67DRAFT_541109</name>
</gene>
<evidence type="ECO:0000256" key="4">
    <source>
        <dbReference type="SAM" id="MobiDB-lite"/>
    </source>
</evidence>
<sequence>MTVASEVQDALTERLPNYMLPAIYFTLSCIPLIISGNTDQRKLREIGSSISSRRQTQIRTSSNDKEVPTTDVGEASQQIWSRVLNLDSGTVSADDSFFRPGGDSISAMKVVSAVREVGHALLSLSVADIFRYPFLNQLAQRGEAARTGEEAAQI</sequence>
<protein>
    <recommendedName>
        <fullName evidence="6">Carrier domain-containing protein</fullName>
    </recommendedName>
</protein>
<dbReference type="SUPFAM" id="SSF47336">
    <property type="entry name" value="ACP-like"/>
    <property type="match status" value="1"/>
</dbReference>
<keyword evidence="5" id="KW-1133">Transmembrane helix</keyword>
<dbReference type="Gene3D" id="1.10.1200.10">
    <property type="entry name" value="ACP-like"/>
    <property type="match status" value="1"/>
</dbReference>
<evidence type="ECO:0000256" key="1">
    <source>
        <dbReference type="ARBA" id="ARBA00022450"/>
    </source>
</evidence>
<organism evidence="7 8">
    <name type="scientific">Truncatella angustata</name>
    <dbReference type="NCBI Taxonomy" id="152316"/>
    <lineage>
        <taxon>Eukaryota</taxon>
        <taxon>Fungi</taxon>
        <taxon>Dikarya</taxon>
        <taxon>Ascomycota</taxon>
        <taxon>Pezizomycotina</taxon>
        <taxon>Sordariomycetes</taxon>
        <taxon>Xylariomycetidae</taxon>
        <taxon>Amphisphaeriales</taxon>
        <taxon>Sporocadaceae</taxon>
        <taxon>Truncatella</taxon>
    </lineage>
</organism>
<evidence type="ECO:0000256" key="5">
    <source>
        <dbReference type="SAM" id="Phobius"/>
    </source>
</evidence>
<dbReference type="AlphaFoldDB" id="A0A9P8UCQ4"/>
<keyword evidence="8" id="KW-1185">Reference proteome</keyword>
<feature type="transmembrane region" description="Helical" evidence="5">
    <location>
        <begin position="15"/>
        <end position="34"/>
    </location>
</feature>
<evidence type="ECO:0000259" key="6">
    <source>
        <dbReference type="PROSITE" id="PS50075"/>
    </source>
</evidence>
<evidence type="ECO:0000313" key="7">
    <source>
        <dbReference type="EMBL" id="KAH6646117.1"/>
    </source>
</evidence>
<name>A0A9P8UCQ4_9PEZI</name>
<dbReference type="Gene3D" id="3.30.300.30">
    <property type="match status" value="1"/>
</dbReference>
<keyword evidence="2" id="KW-0597">Phosphoprotein</keyword>
<dbReference type="FunFam" id="1.10.1200.10:FF:000005">
    <property type="entry name" value="Nonribosomal peptide synthetase 1"/>
    <property type="match status" value="1"/>
</dbReference>
<evidence type="ECO:0000313" key="8">
    <source>
        <dbReference type="Proteomes" id="UP000758603"/>
    </source>
</evidence>
<keyword evidence="3" id="KW-0436">Ligase</keyword>
<dbReference type="GO" id="GO:0043041">
    <property type="term" value="P:amino acid activation for nonribosomal peptide biosynthetic process"/>
    <property type="evidence" value="ECO:0007669"/>
    <property type="project" value="TreeGrafter"/>
</dbReference>
<dbReference type="RefSeq" id="XP_045952631.1">
    <property type="nucleotide sequence ID" value="XM_046100875.1"/>
</dbReference>
<dbReference type="PANTHER" id="PTHR45527:SF1">
    <property type="entry name" value="FATTY ACID SYNTHASE"/>
    <property type="match status" value="1"/>
</dbReference>
<dbReference type="Pfam" id="PF00550">
    <property type="entry name" value="PP-binding"/>
    <property type="match status" value="1"/>
</dbReference>
<dbReference type="GO" id="GO:0005737">
    <property type="term" value="C:cytoplasm"/>
    <property type="evidence" value="ECO:0007669"/>
    <property type="project" value="TreeGrafter"/>
</dbReference>
<proteinExistence type="predicted"/>
<evidence type="ECO:0000256" key="2">
    <source>
        <dbReference type="ARBA" id="ARBA00022553"/>
    </source>
</evidence>
<feature type="domain" description="Carrier" evidence="6">
    <location>
        <begin position="67"/>
        <end position="146"/>
    </location>
</feature>
<dbReference type="SUPFAM" id="SSF56801">
    <property type="entry name" value="Acetyl-CoA synthetase-like"/>
    <property type="match status" value="1"/>
</dbReference>
<evidence type="ECO:0000256" key="3">
    <source>
        <dbReference type="ARBA" id="ARBA00022598"/>
    </source>
</evidence>
<feature type="region of interest" description="Disordered" evidence="4">
    <location>
        <begin position="49"/>
        <end position="72"/>
    </location>
</feature>
<dbReference type="EMBL" id="JAGPXC010000010">
    <property type="protein sequence ID" value="KAH6646117.1"/>
    <property type="molecule type" value="Genomic_DNA"/>
</dbReference>
<dbReference type="InterPro" id="IPR036736">
    <property type="entry name" value="ACP-like_sf"/>
</dbReference>
<accession>A0A9P8UCQ4</accession>
<dbReference type="InterPro" id="IPR009081">
    <property type="entry name" value="PP-bd_ACP"/>
</dbReference>
<keyword evidence="1" id="KW-0596">Phosphopantetheine</keyword>
<comment type="caution">
    <text evidence="7">The sequence shown here is derived from an EMBL/GenBank/DDBJ whole genome shotgun (WGS) entry which is preliminary data.</text>
</comment>
<dbReference type="OrthoDB" id="416786at2759"/>
<feature type="compositionally biased region" description="Low complexity" evidence="4">
    <location>
        <begin position="49"/>
        <end position="61"/>
    </location>
</feature>